<evidence type="ECO:0000256" key="9">
    <source>
        <dbReference type="ARBA" id="ARBA00022824"/>
    </source>
</evidence>
<evidence type="ECO:0000256" key="15">
    <source>
        <dbReference type="ARBA" id="ARBA00031566"/>
    </source>
</evidence>
<evidence type="ECO:0000313" key="20">
    <source>
        <dbReference type="EMBL" id="KAI5958661.1"/>
    </source>
</evidence>
<evidence type="ECO:0000256" key="10">
    <source>
        <dbReference type="ARBA" id="ARBA00022989"/>
    </source>
</evidence>
<dbReference type="RefSeq" id="XP_051609108.1">
    <property type="nucleotide sequence ID" value="XM_051751827.1"/>
</dbReference>
<keyword evidence="6" id="KW-0328">Glycosyltransferase</keyword>
<evidence type="ECO:0000256" key="17">
    <source>
        <dbReference type="ARBA" id="ARBA00045071"/>
    </source>
</evidence>
<organism evidence="20 21">
    <name type="scientific">Candida theae</name>
    <dbReference type="NCBI Taxonomy" id="1198502"/>
    <lineage>
        <taxon>Eukaryota</taxon>
        <taxon>Fungi</taxon>
        <taxon>Dikarya</taxon>
        <taxon>Ascomycota</taxon>
        <taxon>Saccharomycotina</taxon>
        <taxon>Pichiomycetes</taxon>
        <taxon>Debaryomycetaceae</taxon>
        <taxon>Candida/Lodderomyces clade</taxon>
        <taxon>Candida</taxon>
    </lineage>
</organism>
<dbReference type="Gene3D" id="3.40.50.2000">
    <property type="entry name" value="Glycogen Phosphorylase B"/>
    <property type="match status" value="2"/>
</dbReference>
<evidence type="ECO:0000259" key="19">
    <source>
        <dbReference type="Pfam" id="PF13439"/>
    </source>
</evidence>
<evidence type="ECO:0000256" key="6">
    <source>
        <dbReference type="ARBA" id="ARBA00022676"/>
    </source>
</evidence>
<dbReference type="PANTHER" id="PTHR13036:SF0">
    <property type="entry name" value="CHITOBIOSYLDIPHOSPHODOLICHOL BETA-MANNOSYLTRANSFERASE"/>
    <property type="match status" value="1"/>
</dbReference>
<evidence type="ECO:0000256" key="7">
    <source>
        <dbReference type="ARBA" id="ARBA00022679"/>
    </source>
</evidence>
<comment type="catalytic activity">
    <reaction evidence="17">
        <text>an N,N'-diacetylchitobiosyl-diphospho-di-trans,poly-cis-dolichol + GDP-alpha-D-mannose = a beta-D-Man-(1-&gt;4)-beta-D-GlcNAc-(1-&gt;4)-alpha-D-GlcNAc-diphospho-di-trans,poly-cis-dolichol + GDP + H(+)</text>
        <dbReference type="Rhea" id="RHEA:13865"/>
        <dbReference type="Rhea" id="RHEA-COMP:19510"/>
        <dbReference type="Rhea" id="RHEA-COMP:19511"/>
        <dbReference type="ChEBI" id="CHEBI:15378"/>
        <dbReference type="ChEBI" id="CHEBI:57269"/>
        <dbReference type="ChEBI" id="CHEBI:57527"/>
        <dbReference type="ChEBI" id="CHEBI:58189"/>
        <dbReference type="ChEBI" id="CHEBI:58472"/>
        <dbReference type="EC" id="2.4.1.142"/>
    </reaction>
    <physiologicalReaction direction="left-to-right" evidence="17">
        <dbReference type="Rhea" id="RHEA:13866"/>
    </physiologicalReaction>
</comment>
<keyword evidence="21" id="KW-1185">Reference proteome</keyword>
<evidence type="ECO:0000256" key="8">
    <source>
        <dbReference type="ARBA" id="ARBA00022692"/>
    </source>
</evidence>
<evidence type="ECO:0000256" key="16">
    <source>
        <dbReference type="ARBA" id="ARBA00033088"/>
    </source>
</evidence>
<evidence type="ECO:0000256" key="12">
    <source>
        <dbReference type="ARBA" id="ARBA00024899"/>
    </source>
</evidence>
<feature type="domain" description="Glycosyl transferase family 1" evidence="18">
    <location>
        <begin position="234"/>
        <end position="407"/>
    </location>
</feature>
<evidence type="ECO:0000256" key="1">
    <source>
        <dbReference type="ARBA" id="ARBA00004389"/>
    </source>
</evidence>
<reference evidence="20 21" key="1">
    <citation type="journal article" date="2022" name="DNA Res.">
        <title>Genome analysis of five recently described species of the CUG-Ser clade uncovers Candida theae as a new hybrid lineage with pathogenic potential in the Candida parapsilosis species complex.</title>
        <authorList>
            <person name="Mixao V."/>
            <person name="Del Olmo V."/>
            <person name="Hegedusova E."/>
            <person name="Saus E."/>
            <person name="Pryszcz L."/>
            <person name="Cillingova A."/>
            <person name="Nosek J."/>
            <person name="Gabaldon T."/>
        </authorList>
    </citation>
    <scope>NUCLEOTIDE SEQUENCE [LARGE SCALE GENOMIC DNA]</scope>
    <source>
        <strain evidence="20 21">CBS 12239</strain>
    </source>
</reference>
<comment type="pathway">
    <text evidence="2">Protein modification; protein glycosylation.</text>
</comment>
<name>A0AAD5FZ11_9ASCO</name>
<dbReference type="GO" id="GO:0005789">
    <property type="term" value="C:endoplasmic reticulum membrane"/>
    <property type="evidence" value="ECO:0007669"/>
    <property type="project" value="UniProtKB-SubCell"/>
</dbReference>
<proteinExistence type="inferred from homology"/>
<comment type="subcellular location">
    <subcellularLocation>
        <location evidence="1">Endoplasmic reticulum membrane</location>
        <topology evidence="1">Single-pass membrane protein</topology>
    </subcellularLocation>
</comment>
<evidence type="ECO:0000256" key="14">
    <source>
        <dbReference type="ARBA" id="ARBA00031434"/>
    </source>
</evidence>
<dbReference type="InterPro" id="IPR028098">
    <property type="entry name" value="Glyco_trans_4-like_N"/>
</dbReference>
<dbReference type="InterPro" id="IPR026051">
    <property type="entry name" value="ALG1-like"/>
</dbReference>
<evidence type="ECO:0000259" key="18">
    <source>
        <dbReference type="Pfam" id="PF00534"/>
    </source>
</evidence>
<dbReference type="Proteomes" id="UP001204833">
    <property type="component" value="Unassembled WGS sequence"/>
</dbReference>
<keyword evidence="8" id="KW-0812">Transmembrane</keyword>
<dbReference type="EC" id="2.4.1.142" evidence="4"/>
<comment type="caution">
    <text evidence="20">The sequence shown here is derived from an EMBL/GenBank/DDBJ whole genome shotgun (WGS) entry which is preliminary data.</text>
</comment>
<keyword evidence="10" id="KW-1133">Transmembrane helix</keyword>
<dbReference type="PANTHER" id="PTHR13036">
    <property type="entry name" value="BETA1,4 MANNOSYLTRANSFERASE"/>
    <property type="match status" value="1"/>
</dbReference>
<accession>A0AAD5FZ11</accession>
<evidence type="ECO:0000256" key="13">
    <source>
        <dbReference type="ARBA" id="ARBA00030745"/>
    </source>
</evidence>
<comment type="similarity">
    <text evidence="3">Belongs to the glycosyltransferase group 1 family.</text>
</comment>
<protein>
    <recommendedName>
        <fullName evidence="5">Chitobiosyldiphosphodolichol beta-mannosyltransferase</fullName>
        <ecNumber evidence="4">2.4.1.142</ecNumber>
    </recommendedName>
    <alternativeName>
        <fullName evidence="13">Asparagine-linked glycosylation protein 1</fullName>
    </alternativeName>
    <alternativeName>
        <fullName evidence="15">Beta-1,4-mannosyltransferase</fullName>
    </alternativeName>
    <alternativeName>
        <fullName evidence="16">GDP-Man:GlcNAc2-PP-dolichol mannosyltransferase</fullName>
    </alternativeName>
    <alternativeName>
        <fullName evidence="14">GDP-mannose-dolichol diphosphochitobiose mannosyltransferase</fullName>
    </alternativeName>
</protein>
<evidence type="ECO:0000256" key="3">
    <source>
        <dbReference type="ARBA" id="ARBA00006122"/>
    </source>
</evidence>
<feature type="domain" description="Glycosyltransferase subfamily 4-like N-terminal" evidence="19">
    <location>
        <begin position="46"/>
        <end position="213"/>
    </location>
</feature>
<keyword evidence="7" id="KW-0808">Transferase</keyword>
<dbReference type="AlphaFoldDB" id="A0AAD5FZ11"/>
<comment type="function">
    <text evidence="12">Participates in the formation of the lipid-linked precursor oligosaccharide for N-glycosylation. Involved in assembling the dolichol-pyrophosphate-GlcNAc(2)-Man(5) intermediate on the cytoplasmic surface of the ER.</text>
</comment>
<evidence type="ECO:0000256" key="2">
    <source>
        <dbReference type="ARBA" id="ARBA00004922"/>
    </source>
</evidence>
<evidence type="ECO:0000256" key="4">
    <source>
        <dbReference type="ARBA" id="ARBA00012611"/>
    </source>
</evidence>
<keyword evidence="9" id="KW-0256">Endoplasmic reticulum</keyword>
<evidence type="ECO:0000256" key="5">
    <source>
        <dbReference type="ARBA" id="ARBA00015841"/>
    </source>
</evidence>
<dbReference type="InterPro" id="IPR001296">
    <property type="entry name" value="Glyco_trans_1"/>
</dbReference>
<sequence>MDGIIKYQGFDHIWKYTGPWRPASRKGILIFVLGDLGHSPRMCYHASSFSKVGYDVTLCGYVETHPPSEIVDDLNIDIVPIGVVHNIYNLPFVLFAAQKILLQVKQLATILWNRGGEMDVIMIQNPPSIPILLIVLLFKFFVQRHWKIVIDWHNLNYTILNLRFQNLNHPLVRLMKGYECYLGKFADLNITVTKKMRKFLINEFGFAKSKVTAFYDRPGMQFKPTRDIELRAKHEIFKDVENVEQYKILISSTSFTPDEDFGLLLDALKLYDKSQQSNTPPILLIVTGKGPLKDKFVQKVIELDYSPRIIVKTAWLASEDYPKILAQADLGVSLHTSSSGIDLPMKIVDFFGSGVPVVSLSFPAIDELVKDGDNGLIVKESTAENLVKLLNAVFTDEELLSKLKNGALKESESRWDENWNTVLRPKFVHN</sequence>
<evidence type="ECO:0000313" key="21">
    <source>
        <dbReference type="Proteomes" id="UP001204833"/>
    </source>
</evidence>
<dbReference type="Pfam" id="PF13439">
    <property type="entry name" value="Glyco_transf_4"/>
    <property type="match status" value="1"/>
</dbReference>
<evidence type="ECO:0000256" key="11">
    <source>
        <dbReference type="ARBA" id="ARBA00023136"/>
    </source>
</evidence>
<dbReference type="EMBL" id="JAIHNG010000116">
    <property type="protein sequence ID" value="KAI5958661.1"/>
    <property type="molecule type" value="Genomic_DNA"/>
</dbReference>
<keyword evidence="11" id="KW-0472">Membrane</keyword>
<dbReference type="Pfam" id="PF00534">
    <property type="entry name" value="Glycos_transf_1"/>
    <property type="match status" value="1"/>
</dbReference>
<gene>
    <name evidence="20" type="ORF">KGF57_002506</name>
</gene>
<dbReference type="GeneID" id="76150565"/>
<dbReference type="SUPFAM" id="SSF53756">
    <property type="entry name" value="UDP-Glycosyltransferase/glycogen phosphorylase"/>
    <property type="match status" value="1"/>
</dbReference>
<dbReference type="GO" id="GO:0004578">
    <property type="term" value="F:chitobiosyldiphosphodolichol beta-mannosyltransferase activity"/>
    <property type="evidence" value="ECO:0007669"/>
    <property type="project" value="UniProtKB-EC"/>
</dbReference>